<dbReference type="Proteomes" id="UP001597520">
    <property type="component" value="Unassembled WGS sequence"/>
</dbReference>
<gene>
    <name evidence="2" type="ORF">ACFSUB_04115</name>
</gene>
<feature type="compositionally biased region" description="Basic and acidic residues" evidence="1">
    <location>
        <begin position="205"/>
        <end position="223"/>
    </location>
</feature>
<protein>
    <recommendedName>
        <fullName evidence="4">DUF4355 domain-containing protein</fullName>
    </recommendedName>
</protein>
<feature type="compositionally biased region" description="Low complexity" evidence="1">
    <location>
        <begin position="7"/>
        <end position="16"/>
    </location>
</feature>
<accession>A0ABW5SZM9</accession>
<dbReference type="InterPro" id="IPR009636">
    <property type="entry name" value="SCAF"/>
</dbReference>
<dbReference type="EMBL" id="JBHUML010000002">
    <property type="protein sequence ID" value="MFD2704639.1"/>
    <property type="molecule type" value="Genomic_DNA"/>
</dbReference>
<feature type="region of interest" description="Disordered" evidence="1">
    <location>
        <begin position="179"/>
        <end position="243"/>
    </location>
</feature>
<name>A0ABW5SZM9_9BACI</name>
<proteinExistence type="predicted"/>
<keyword evidence="3" id="KW-1185">Reference proteome</keyword>
<comment type="caution">
    <text evidence="2">The sequence shown here is derived from an EMBL/GenBank/DDBJ whole genome shotgun (WGS) entry which is preliminary data.</text>
</comment>
<reference evidence="3" key="1">
    <citation type="journal article" date="2019" name="Int. J. Syst. Evol. Microbiol.">
        <title>The Global Catalogue of Microorganisms (GCM) 10K type strain sequencing project: providing services to taxonomists for standard genome sequencing and annotation.</title>
        <authorList>
            <consortium name="The Broad Institute Genomics Platform"/>
            <consortium name="The Broad Institute Genome Sequencing Center for Infectious Disease"/>
            <person name="Wu L."/>
            <person name="Ma J."/>
        </authorList>
    </citation>
    <scope>NUCLEOTIDE SEQUENCE [LARGE SCALE GENOMIC DNA]</scope>
    <source>
        <strain evidence="3">KCTC 33792</strain>
    </source>
</reference>
<sequence>MAEENEQTVQQTQETEGQTEEVNEQEQSAQETSETTEETSEETAEKTFTQSELDDIITKRLERERQKYSDYDEVRKKAEQYEKEAEERRLAEMSEKDRAEELARKHEEEKGEIRQELEDYKAKVQNERIYNDFIRQAQEQGIAYVDDAFQLADTSSVEVDEEGNINGTKDVIDALKSEKPFLLSQQDSGKPKKSVGSPTNNGGERATDKTSEQLVKEAEEKAKQTGKIQDRMNASKLRRELSN</sequence>
<evidence type="ECO:0000256" key="1">
    <source>
        <dbReference type="SAM" id="MobiDB-lite"/>
    </source>
</evidence>
<feature type="compositionally biased region" description="Basic and acidic residues" evidence="1">
    <location>
        <begin position="56"/>
        <end position="113"/>
    </location>
</feature>
<feature type="region of interest" description="Disordered" evidence="1">
    <location>
        <begin position="1"/>
        <end position="113"/>
    </location>
</feature>
<dbReference type="Pfam" id="PF06810">
    <property type="entry name" value="Phage_scaffold"/>
    <property type="match status" value="1"/>
</dbReference>
<evidence type="ECO:0008006" key="4">
    <source>
        <dbReference type="Google" id="ProtNLM"/>
    </source>
</evidence>
<evidence type="ECO:0000313" key="3">
    <source>
        <dbReference type="Proteomes" id="UP001597520"/>
    </source>
</evidence>
<dbReference type="RefSeq" id="WP_380711916.1">
    <property type="nucleotide sequence ID" value="NZ_JBHUML010000002.1"/>
</dbReference>
<organism evidence="2 3">
    <name type="scientific">Salibacterium lacus</name>
    <dbReference type="NCBI Taxonomy" id="1898109"/>
    <lineage>
        <taxon>Bacteria</taxon>
        <taxon>Bacillati</taxon>
        <taxon>Bacillota</taxon>
        <taxon>Bacilli</taxon>
        <taxon>Bacillales</taxon>
        <taxon>Bacillaceae</taxon>
    </lineage>
</organism>
<evidence type="ECO:0000313" key="2">
    <source>
        <dbReference type="EMBL" id="MFD2704639.1"/>
    </source>
</evidence>